<evidence type="ECO:0000313" key="1">
    <source>
        <dbReference type="EMBL" id="KIK16801.1"/>
    </source>
</evidence>
<evidence type="ECO:0000313" key="2">
    <source>
        <dbReference type="Proteomes" id="UP000054018"/>
    </source>
</evidence>
<protein>
    <submittedName>
        <fullName evidence="1">Uncharacterized protein</fullName>
    </submittedName>
</protein>
<reference evidence="1 2" key="1">
    <citation type="submission" date="2014-04" db="EMBL/GenBank/DDBJ databases">
        <authorList>
            <consortium name="DOE Joint Genome Institute"/>
            <person name="Kuo A."/>
            <person name="Kohler A."/>
            <person name="Costa M.D."/>
            <person name="Nagy L.G."/>
            <person name="Floudas D."/>
            <person name="Copeland A."/>
            <person name="Barry K.W."/>
            <person name="Cichocki N."/>
            <person name="Veneault-Fourrey C."/>
            <person name="LaButti K."/>
            <person name="Lindquist E.A."/>
            <person name="Lipzen A."/>
            <person name="Lundell T."/>
            <person name="Morin E."/>
            <person name="Murat C."/>
            <person name="Sun H."/>
            <person name="Tunlid A."/>
            <person name="Henrissat B."/>
            <person name="Grigoriev I.V."/>
            <person name="Hibbett D.S."/>
            <person name="Martin F."/>
            <person name="Nordberg H.P."/>
            <person name="Cantor M.N."/>
            <person name="Hua S.X."/>
        </authorList>
    </citation>
    <scope>NUCLEOTIDE SEQUENCE [LARGE SCALE GENOMIC DNA]</scope>
    <source>
        <strain evidence="1 2">441</strain>
    </source>
</reference>
<accession>A0A0C9YJB8</accession>
<dbReference type="EMBL" id="KN833847">
    <property type="protein sequence ID" value="KIK16801.1"/>
    <property type="molecule type" value="Genomic_DNA"/>
</dbReference>
<sequence length="75" mass="8486">MQPYVRIIIRRCLYGTNEGLCLRGDCSAAVQTTTMTPDVGILHRSEEFPFLFLFTSKYHFTCEGALTEPLLVLVT</sequence>
<keyword evidence="2" id="KW-1185">Reference proteome</keyword>
<proteinExistence type="predicted"/>
<reference evidence="2" key="2">
    <citation type="submission" date="2015-01" db="EMBL/GenBank/DDBJ databases">
        <title>Evolutionary Origins and Diversification of the Mycorrhizal Mutualists.</title>
        <authorList>
            <consortium name="DOE Joint Genome Institute"/>
            <consortium name="Mycorrhizal Genomics Consortium"/>
            <person name="Kohler A."/>
            <person name="Kuo A."/>
            <person name="Nagy L.G."/>
            <person name="Floudas D."/>
            <person name="Copeland A."/>
            <person name="Barry K.W."/>
            <person name="Cichocki N."/>
            <person name="Veneault-Fourrey C."/>
            <person name="LaButti K."/>
            <person name="Lindquist E.A."/>
            <person name="Lipzen A."/>
            <person name="Lundell T."/>
            <person name="Morin E."/>
            <person name="Murat C."/>
            <person name="Riley R."/>
            <person name="Ohm R."/>
            <person name="Sun H."/>
            <person name="Tunlid A."/>
            <person name="Henrissat B."/>
            <person name="Grigoriev I.V."/>
            <person name="Hibbett D.S."/>
            <person name="Martin F."/>
        </authorList>
    </citation>
    <scope>NUCLEOTIDE SEQUENCE [LARGE SCALE GENOMIC DNA]</scope>
    <source>
        <strain evidence="2">441</strain>
    </source>
</reference>
<dbReference type="Proteomes" id="UP000054018">
    <property type="component" value="Unassembled WGS sequence"/>
</dbReference>
<dbReference type="AlphaFoldDB" id="A0A0C9YJB8"/>
<gene>
    <name evidence="1" type="ORF">PISMIDRAFT_251839</name>
</gene>
<organism evidence="1 2">
    <name type="scientific">Pisolithus microcarpus 441</name>
    <dbReference type="NCBI Taxonomy" id="765257"/>
    <lineage>
        <taxon>Eukaryota</taxon>
        <taxon>Fungi</taxon>
        <taxon>Dikarya</taxon>
        <taxon>Basidiomycota</taxon>
        <taxon>Agaricomycotina</taxon>
        <taxon>Agaricomycetes</taxon>
        <taxon>Agaricomycetidae</taxon>
        <taxon>Boletales</taxon>
        <taxon>Sclerodermatineae</taxon>
        <taxon>Pisolithaceae</taxon>
        <taxon>Pisolithus</taxon>
    </lineage>
</organism>
<name>A0A0C9YJB8_9AGAM</name>
<dbReference type="HOGENOM" id="CLU_2671981_0_0_1"/>